<evidence type="ECO:0000313" key="2">
    <source>
        <dbReference type="EMBL" id="CAI9974268.1"/>
    </source>
</evidence>
<feature type="region of interest" description="Disordered" evidence="1">
    <location>
        <begin position="1"/>
        <end position="77"/>
    </location>
</feature>
<dbReference type="EMBL" id="CATOUU010001141">
    <property type="protein sequence ID" value="CAI9974268.1"/>
    <property type="molecule type" value="Genomic_DNA"/>
</dbReference>
<proteinExistence type="predicted"/>
<protein>
    <submittedName>
        <fullName evidence="3">Hypothetical_protein</fullName>
    </submittedName>
</protein>
<feature type="compositionally biased region" description="Basic and acidic residues" evidence="1">
    <location>
        <begin position="1"/>
        <end position="59"/>
    </location>
</feature>
<comment type="caution">
    <text evidence="2">The sequence shown here is derived from an EMBL/GenBank/DDBJ whole genome shotgun (WGS) entry which is preliminary data.</text>
</comment>
<accession>A0AA86RIP2</accession>
<keyword evidence="4" id="KW-1185">Reference proteome</keyword>
<gene>
    <name evidence="2" type="ORF">HINF_LOCUS61913</name>
    <name evidence="3" type="ORF">HINF_LOCUS77816</name>
</gene>
<dbReference type="AlphaFoldDB" id="A0AA86RIP2"/>
<dbReference type="Proteomes" id="UP001642409">
    <property type="component" value="Unassembled WGS sequence"/>
</dbReference>
<organism evidence="2">
    <name type="scientific">Hexamita inflata</name>
    <dbReference type="NCBI Taxonomy" id="28002"/>
    <lineage>
        <taxon>Eukaryota</taxon>
        <taxon>Metamonada</taxon>
        <taxon>Diplomonadida</taxon>
        <taxon>Hexamitidae</taxon>
        <taxon>Hexamitinae</taxon>
        <taxon>Hexamita</taxon>
    </lineage>
</organism>
<evidence type="ECO:0000313" key="4">
    <source>
        <dbReference type="Proteomes" id="UP001642409"/>
    </source>
</evidence>
<sequence length="125" mass="13940">MTTLEDGRHEAPRGVEEVRRHAGGNTRREEDGHQKLETKTERARDRSGGRFAGTEERPRVSNRGGNSESGGGGMVFQGVERLELGRWSLRRSTEEEAAARSSWLEGAVDVAHLKEQSGKERGWNQ</sequence>
<name>A0AA86RIP2_9EUKA</name>
<dbReference type="EMBL" id="CAXDID020000786">
    <property type="protein sequence ID" value="CAL6114100.1"/>
    <property type="molecule type" value="Genomic_DNA"/>
</dbReference>
<evidence type="ECO:0000313" key="3">
    <source>
        <dbReference type="EMBL" id="CAL6114100.1"/>
    </source>
</evidence>
<reference evidence="2" key="1">
    <citation type="submission" date="2023-06" db="EMBL/GenBank/DDBJ databases">
        <authorList>
            <person name="Kurt Z."/>
        </authorList>
    </citation>
    <scope>NUCLEOTIDE SEQUENCE</scope>
</reference>
<evidence type="ECO:0000256" key="1">
    <source>
        <dbReference type="SAM" id="MobiDB-lite"/>
    </source>
</evidence>
<reference evidence="3 4" key="2">
    <citation type="submission" date="2024-07" db="EMBL/GenBank/DDBJ databases">
        <authorList>
            <person name="Akdeniz Z."/>
        </authorList>
    </citation>
    <scope>NUCLEOTIDE SEQUENCE [LARGE SCALE GENOMIC DNA]</scope>
</reference>